<dbReference type="EMBL" id="QXFY01002782">
    <property type="protein sequence ID" value="KAE9292443.1"/>
    <property type="molecule type" value="Genomic_DNA"/>
</dbReference>
<sequence>MVVAPSEIAAAKAPKPLDTQFAAAKGSAIQESSTSFHGGSIKGRQASKLLQLDGTVYCLWTPSFDPDVGGEQCGNKTQCPQTRREG</sequence>
<accession>A0A6G0QL72</accession>
<organism evidence="1 2">
    <name type="scientific">Phytophthora fragariae</name>
    <dbReference type="NCBI Taxonomy" id="53985"/>
    <lineage>
        <taxon>Eukaryota</taxon>
        <taxon>Sar</taxon>
        <taxon>Stramenopiles</taxon>
        <taxon>Oomycota</taxon>
        <taxon>Peronosporomycetes</taxon>
        <taxon>Peronosporales</taxon>
        <taxon>Peronosporaceae</taxon>
        <taxon>Phytophthora</taxon>
    </lineage>
</organism>
<evidence type="ECO:0000313" key="2">
    <source>
        <dbReference type="Proteomes" id="UP000486351"/>
    </source>
</evidence>
<evidence type="ECO:0000313" key="1">
    <source>
        <dbReference type="EMBL" id="KAE9292443.1"/>
    </source>
</evidence>
<protein>
    <submittedName>
        <fullName evidence="1">Uncharacterized protein</fullName>
    </submittedName>
</protein>
<name>A0A6G0QL72_9STRA</name>
<dbReference type="Proteomes" id="UP000486351">
    <property type="component" value="Unassembled WGS sequence"/>
</dbReference>
<reference evidence="1 2" key="1">
    <citation type="submission" date="2018-09" db="EMBL/GenBank/DDBJ databases">
        <title>Genomic investigation of the strawberry pathogen Phytophthora fragariae indicates pathogenicity is determined by transcriptional variation in three key races.</title>
        <authorList>
            <person name="Adams T.M."/>
            <person name="Armitage A.D."/>
            <person name="Sobczyk M.K."/>
            <person name="Bates H.J."/>
            <person name="Dunwell J.M."/>
            <person name="Nellist C.F."/>
            <person name="Harrison R.J."/>
        </authorList>
    </citation>
    <scope>NUCLEOTIDE SEQUENCE [LARGE SCALE GENOMIC DNA]</scope>
    <source>
        <strain evidence="1 2">NOV-77</strain>
    </source>
</reference>
<comment type="caution">
    <text evidence="1">The sequence shown here is derived from an EMBL/GenBank/DDBJ whole genome shotgun (WGS) entry which is preliminary data.</text>
</comment>
<gene>
    <name evidence="1" type="ORF">PF008_g25068</name>
</gene>
<dbReference type="AlphaFoldDB" id="A0A6G0QL72"/>
<proteinExistence type="predicted"/>